<dbReference type="NCBIfam" id="TIGR01879">
    <property type="entry name" value="hydantase"/>
    <property type="match status" value="1"/>
</dbReference>
<evidence type="ECO:0000259" key="3">
    <source>
        <dbReference type="Pfam" id="PF07687"/>
    </source>
</evidence>
<protein>
    <submittedName>
        <fullName evidence="4">Amidase</fullName>
    </submittedName>
</protein>
<dbReference type="Proteomes" id="UP000800094">
    <property type="component" value="Unassembled WGS sequence"/>
</dbReference>
<feature type="domain" description="Peptidase M20 dimerisation" evidence="3">
    <location>
        <begin position="220"/>
        <end position="318"/>
    </location>
</feature>
<dbReference type="Pfam" id="PF01546">
    <property type="entry name" value="Peptidase_M20"/>
    <property type="match status" value="1"/>
</dbReference>
<dbReference type="InterPro" id="IPR011650">
    <property type="entry name" value="Peptidase_M20_dimer"/>
</dbReference>
<reference evidence="4" key="1">
    <citation type="journal article" date="2020" name="Stud. Mycol.">
        <title>101 Dothideomycetes genomes: a test case for predicting lifestyles and emergence of pathogens.</title>
        <authorList>
            <person name="Haridas S."/>
            <person name="Albert R."/>
            <person name="Binder M."/>
            <person name="Bloem J."/>
            <person name="Labutti K."/>
            <person name="Salamov A."/>
            <person name="Andreopoulos B."/>
            <person name="Baker S."/>
            <person name="Barry K."/>
            <person name="Bills G."/>
            <person name="Bluhm B."/>
            <person name="Cannon C."/>
            <person name="Castanera R."/>
            <person name="Culley D."/>
            <person name="Daum C."/>
            <person name="Ezra D."/>
            <person name="Gonzalez J."/>
            <person name="Henrissat B."/>
            <person name="Kuo A."/>
            <person name="Liang C."/>
            <person name="Lipzen A."/>
            <person name="Lutzoni F."/>
            <person name="Magnuson J."/>
            <person name="Mondo S."/>
            <person name="Nolan M."/>
            <person name="Ohm R."/>
            <person name="Pangilinan J."/>
            <person name="Park H.-J."/>
            <person name="Ramirez L."/>
            <person name="Alfaro M."/>
            <person name="Sun H."/>
            <person name="Tritt A."/>
            <person name="Yoshinaga Y."/>
            <person name="Zwiers L.-H."/>
            <person name="Turgeon B."/>
            <person name="Goodwin S."/>
            <person name="Spatafora J."/>
            <person name="Crous P."/>
            <person name="Grigoriev I."/>
        </authorList>
    </citation>
    <scope>NUCLEOTIDE SEQUENCE</scope>
    <source>
        <strain evidence="4">CBS 122368</strain>
    </source>
</reference>
<accession>A0A6A6IJQ7</accession>
<sequence length="429" mass="46806">MATSSSLRINADRLNKTLQSTCTQWGALSEPSTGMCRLTLSQEDKEVRDWLVQECKSLGCGIKVDQIGNIFAVRPGVANDRKPIAMGSHLDTQPAGGRYDGILGVQAALEVLRTLHDNNIQTHCPIALIDWTNEEGARFPGAMMASGVWSTKSSTPLEACWDTLDKEGMRMKQALEEIGYLGDTKCDHRENGLECHFELHIEQGPILEREGKSVGVVTSVQGMKWFAIRVTGVEGHSGTTPMPGRSDALVMASRLIAAVRDTALKTGLGVATVGVIRSDTYSQATIPAGIDFIIDIRCSTDEMVDQLATAIFKAFDAIIAEEKNGTSYSTQRTWGLPESIFHPRCIDAVRASALKAVGKDQIMDMKSRAGHDSAWTSRVCPTSMIFVPSKDGISHNPHEYTSPEHCALGAQILLDSVLYYDERVKNGEY</sequence>
<dbReference type="Gene3D" id="3.30.70.360">
    <property type="match status" value="1"/>
</dbReference>
<dbReference type="RefSeq" id="XP_033685610.1">
    <property type="nucleotide sequence ID" value="XM_033831992.1"/>
</dbReference>
<dbReference type="PIRSF" id="PIRSF001235">
    <property type="entry name" value="Amidase_carbamoylase"/>
    <property type="match status" value="1"/>
</dbReference>
<dbReference type="Gene3D" id="3.40.630.10">
    <property type="entry name" value="Zn peptidases"/>
    <property type="match status" value="1"/>
</dbReference>
<dbReference type="SUPFAM" id="SSF55031">
    <property type="entry name" value="Bacterial exopeptidase dimerisation domain"/>
    <property type="match status" value="1"/>
</dbReference>
<organism evidence="4 5">
    <name type="scientific">Trematosphaeria pertusa</name>
    <dbReference type="NCBI Taxonomy" id="390896"/>
    <lineage>
        <taxon>Eukaryota</taxon>
        <taxon>Fungi</taxon>
        <taxon>Dikarya</taxon>
        <taxon>Ascomycota</taxon>
        <taxon>Pezizomycotina</taxon>
        <taxon>Dothideomycetes</taxon>
        <taxon>Pleosporomycetidae</taxon>
        <taxon>Pleosporales</taxon>
        <taxon>Massarineae</taxon>
        <taxon>Trematosphaeriaceae</taxon>
        <taxon>Trematosphaeria</taxon>
    </lineage>
</organism>
<dbReference type="PANTHER" id="PTHR32494">
    <property type="entry name" value="ALLANTOATE DEIMINASE-RELATED"/>
    <property type="match status" value="1"/>
</dbReference>
<dbReference type="InterPro" id="IPR002933">
    <property type="entry name" value="Peptidase_M20"/>
</dbReference>
<dbReference type="OrthoDB" id="4676at2759"/>
<evidence type="ECO:0000256" key="2">
    <source>
        <dbReference type="ARBA" id="ARBA00022801"/>
    </source>
</evidence>
<dbReference type="InterPro" id="IPR010158">
    <property type="entry name" value="Amidase_Cbmase"/>
</dbReference>
<dbReference type="SUPFAM" id="SSF53187">
    <property type="entry name" value="Zn-dependent exopeptidases"/>
    <property type="match status" value="1"/>
</dbReference>
<evidence type="ECO:0000256" key="1">
    <source>
        <dbReference type="ARBA" id="ARBA00006247"/>
    </source>
</evidence>
<dbReference type="Pfam" id="PF07687">
    <property type="entry name" value="M20_dimer"/>
    <property type="match status" value="1"/>
</dbReference>
<gene>
    <name evidence="4" type="ORF">BU26DRAFT_549340</name>
</gene>
<evidence type="ECO:0000313" key="4">
    <source>
        <dbReference type="EMBL" id="KAF2250606.1"/>
    </source>
</evidence>
<dbReference type="GeneID" id="54585322"/>
<name>A0A6A6IJQ7_9PLEO</name>
<dbReference type="PANTHER" id="PTHR32494:SF20">
    <property type="entry name" value="PEPTIDASE M20 DIMERISATION DOMAIN-CONTAINING PROTEIN"/>
    <property type="match status" value="1"/>
</dbReference>
<dbReference type="InterPro" id="IPR036264">
    <property type="entry name" value="Bact_exopeptidase_dim_dom"/>
</dbReference>
<keyword evidence="2" id="KW-0378">Hydrolase</keyword>
<dbReference type="GO" id="GO:0016813">
    <property type="term" value="F:hydrolase activity, acting on carbon-nitrogen (but not peptide) bonds, in linear amidines"/>
    <property type="evidence" value="ECO:0007669"/>
    <property type="project" value="InterPro"/>
</dbReference>
<proteinExistence type="inferred from homology"/>
<dbReference type="EMBL" id="ML987193">
    <property type="protein sequence ID" value="KAF2250606.1"/>
    <property type="molecule type" value="Genomic_DNA"/>
</dbReference>
<dbReference type="AlphaFoldDB" id="A0A6A6IJQ7"/>
<dbReference type="CDD" id="cd03884">
    <property type="entry name" value="M20_bAS"/>
    <property type="match status" value="1"/>
</dbReference>
<comment type="similarity">
    <text evidence="1">Belongs to the peptidase M20A family.</text>
</comment>
<keyword evidence="5" id="KW-1185">Reference proteome</keyword>
<evidence type="ECO:0000313" key="5">
    <source>
        <dbReference type="Proteomes" id="UP000800094"/>
    </source>
</evidence>